<dbReference type="HOGENOM" id="CLU_2106580_0_0_9"/>
<gene>
    <name evidence="1" type="ORF">PRIO_6098</name>
</gene>
<dbReference type="KEGG" id="pri:PRIO_6098"/>
<dbReference type="PATRIC" id="fig|1073571.4.peg.6520"/>
<dbReference type="RefSeq" id="WP_020427043.1">
    <property type="nucleotide sequence ID" value="NZ_AGBD01000282.1"/>
</dbReference>
<name>A0A0E4CZC8_9BACL</name>
<dbReference type="Proteomes" id="UP000033163">
    <property type="component" value="Chromosome I"/>
</dbReference>
<reference evidence="2" key="1">
    <citation type="submission" date="2015-03" db="EMBL/GenBank/DDBJ databases">
        <authorList>
            <person name="Wibberg D."/>
        </authorList>
    </citation>
    <scope>NUCLEOTIDE SEQUENCE [LARGE SCALE GENOMIC DNA]</scope>
</reference>
<protein>
    <submittedName>
        <fullName evidence="1">Uncharacterized protein</fullName>
    </submittedName>
</protein>
<dbReference type="STRING" id="483937.AMQ84_08770"/>
<proteinExistence type="predicted"/>
<dbReference type="EMBL" id="LN831776">
    <property type="protein sequence ID" value="CQR58449.1"/>
    <property type="molecule type" value="Genomic_DNA"/>
</dbReference>
<evidence type="ECO:0000313" key="1">
    <source>
        <dbReference type="EMBL" id="CQR58449.1"/>
    </source>
</evidence>
<accession>A0A0E4CZC8</accession>
<dbReference type="AlphaFoldDB" id="A0A0E4CZC8"/>
<evidence type="ECO:0000313" key="2">
    <source>
        <dbReference type="Proteomes" id="UP000033163"/>
    </source>
</evidence>
<organism evidence="1 2">
    <name type="scientific">Paenibacillus riograndensis SBR5</name>
    <dbReference type="NCBI Taxonomy" id="1073571"/>
    <lineage>
        <taxon>Bacteria</taxon>
        <taxon>Bacillati</taxon>
        <taxon>Bacillota</taxon>
        <taxon>Bacilli</taxon>
        <taxon>Bacillales</taxon>
        <taxon>Paenibacillaceae</taxon>
        <taxon>Paenibacillus</taxon>
        <taxon>Paenibacillus sonchi group</taxon>
    </lineage>
</organism>
<sequence length="115" mass="12814">MSRNINKDKHQNEQVEADMVQVIPNQTLKTMVGLEEEKQKQVLIYLGPNLPGGQLLQSTVFRSGIPSYLQPLLAEKPDVSELIVPIAEITAVQDRIVQTGTAEYVVYQRLLGKGI</sequence>